<reference evidence="3 4" key="1">
    <citation type="submission" date="2024-05" db="EMBL/GenBank/DDBJ databases">
        <title>Culex pipiens pipiens assembly and annotation.</title>
        <authorList>
            <person name="Alout H."/>
            <person name="Durand T."/>
        </authorList>
    </citation>
    <scope>NUCLEOTIDE SEQUENCE [LARGE SCALE GENOMIC DNA]</scope>
    <source>
        <strain evidence="3">HA-2024</strain>
        <tissue evidence="3">Whole body</tissue>
    </source>
</reference>
<dbReference type="Proteomes" id="UP001562425">
    <property type="component" value="Unassembled WGS sequence"/>
</dbReference>
<dbReference type="Gene3D" id="3.90.70.10">
    <property type="entry name" value="Cysteine proteinases"/>
    <property type="match status" value="1"/>
</dbReference>
<dbReference type="InterPro" id="IPR000668">
    <property type="entry name" value="Peptidase_C1A_C"/>
</dbReference>
<evidence type="ECO:0000313" key="3">
    <source>
        <dbReference type="EMBL" id="KAL1402130.1"/>
    </source>
</evidence>
<accession>A0ABD1DQU5</accession>
<evidence type="ECO:0000259" key="2">
    <source>
        <dbReference type="SMART" id="SM00645"/>
    </source>
</evidence>
<dbReference type="PANTHER" id="PTHR12411">
    <property type="entry name" value="CYSTEINE PROTEASE FAMILY C1-RELATED"/>
    <property type="match status" value="1"/>
</dbReference>
<proteinExistence type="inferred from homology"/>
<dbReference type="SUPFAM" id="SSF54001">
    <property type="entry name" value="Cysteine proteinases"/>
    <property type="match status" value="1"/>
</dbReference>
<dbReference type="EMBL" id="JBEHCU010003509">
    <property type="protein sequence ID" value="KAL1402130.1"/>
    <property type="molecule type" value="Genomic_DNA"/>
</dbReference>
<dbReference type="AlphaFoldDB" id="A0ABD1DQU5"/>
<name>A0ABD1DQU5_CULPP</name>
<gene>
    <name evidence="3" type="ORF">pipiens_006223</name>
</gene>
<organism evidence="3 4">
    <name type="scientific">Culex pipiens pipiens</name>
    <name type="common">Northern house mosquito</name>
    <dbReference type="NCBI Taxonomy" id="38569"/>
    <lineage>
        <taxon>Eukaryota</taxon>
        <taxon>Metazoa</taxon>
        <taxon>Ecdysozoa</taxon>
        <taxon>Arthropoda</taxon>
        <taxon>Hexapoda</taxon>
        <taxon>Insecta</taxon>
        <taxon>Pterygota</taxon>
        <taxon>Neoptera</taxon>
        <taxon>Endopterygota</taxon>
        <taxon>Diptera</taxon>
        <taxon>Nematocera</taxon>
        <taxon>Culicoidea</taxon>
        <taxon>Culicidae</taxon>
        <taxon>Culicinae</taxon>
        <taxon>Culicini</taxon>
        <taxon>Culex</taxon>
        <taxon>Culex</taxon>
    </lineage>
</organism>
<evidence type="ECO:0000313" key="4">
    <source>
        <dbReference type="Proteomes" id="UP001562425"/>
    </source>
</evidence>
<protein>
    <recommendedName>
        <fullName evidence="2">Peptidase C1A papain C-terminal domain-containing protein</fullName>
    </recommendedName>
</protein>
<dbReference type="Pfam" id="PF00112">
    <property type="entry name" value="Peptidase_C1"/>
    <property type="match status" value="1"/>
</dbReference>
<sequence>MLIMYILIRDSIDQGSIKRYDLHDRQHCSRGDESVNRCFVRPATGSGSSEEYDRYSSGSRQAKNAQAAYGFVPMTFDARDYWAQCPSVGHVPNQGCCDSSYALVPTAVMTDRTCIATNSSNMVFSAFDVISCCADCAIYQKDKCRGGEPVAVWKYWNKVGIVNEDCLPYSFANTCIGQDCPIRCVPGASGTVAGNKKKGLEYYTVMANVLQIQSEIVRNGPVEASFDMFLDFATFNGEGVYMHRSGPYMNKHSVKIIGWGTEKGTPYWLIVNTFGEGWANGGVAKFLRGQNHLHH</sequence>
<dbReference type="InterPro" id="IPR038765">
    <property type="entry name" value="Papain-like_cys_pep_sf"/>
</dbReference>
<evidence type="ECO:0000256" key="1">
    <source>
        <dbReference type="ARBA" id="ARBA00008455"/>
    </source>
</evidence>
<comment type="caution">
    <text evidence="3">The sequence shown here is derived from an EMBL/GenBank/DDBJ whole genome shotgun (WGS) entry which is preliminary data.</text>
</comment>
<dbReference type="SMART" id="SM00645">
    <property type="entry name" value="Pept_C1"/>
    <property type="match status" value="1"/>
</dbReference>
<feature type="domain" description="Peptidase C1A papain C-terminal" evidence="2">
    <location>
        <begin position="72"/>
        <end position="293"/>
    </location>
</feature>
<comment type="similarity">
    <text evidence="1">Belongs to the peptidase C1 family.</text>
</comment>
<keyword evidence="4" id="KW-1185">Reference proteome</keyword>
<dbReference type="InterPro" id="IPR013128">
    <property type="entry name" value="Peptidase_C1A"/>
</dbReference>